<dbReference type="AlphaFoldDB" id="A0A2T4IX08"/>
<sequence>MSENVGLIIYPVPSLVATLLNRERTKGSPLTEEEVIQIRDTCPAIAMPPDVARQVDESRGYRDIDPENCWEEWQRARKELTES</sequence>
<organism evidence="1 2">
    <name type="scientific">Mesorhizobium helmanticense</name>
    <dbReference type="NCBI Taxonomy" id="1776423"/>
    <lineage>
        <taxon>Bacteria</taxon>
        <taxon>Pseudomonadati</taxon>
        <taxon>Pseudomonadota</taxon>
        <taxon>Alphaproteobacteria</taxon>
        <taxon>Hyphomicrobiales</taxon>
        <taxon>Phyllobacteriaceae</taxon>
        <taxon>Mesorhizobium</taxon>
    </lineage>
</organism>
<evidence type="ECO:0000313" key="2">
    <source>
        <dbReference type="Proteomes" id="UP000240259"/>
    </source>
</evidence>
<comment type="caution">
    <text evidence="1">The sequence shown here is derived from an EMBL/GenBank/DDBJ whole genome shotgun (WGS) entry which is preliminary data.</text>
</comment>
<name>A0A2T4IX08_9HYPH</name>
<dbReference type="Proteomes" id="UP000240259">
    <property type="component" value="Unassembled WGS sequence"/>
</dbReference>
<proteinExistence type="predicted"/>
<protein>
    <submittedName>
        <fullName evidence="1">Uncharacterized protein</fullName>
    </submittedName>
</protein>
<keyword evidence="2" id="KW-1185">Reference proteome</keyword>
<dbReference type="EMBL" id="PZJX01000025">
    <property type="protein sequence ID" value="PTE10152.1"/>
    <property type="molecule type" value="Genomic_DNA"/>
</dbReference>
<reference evidence="1 2" key="1">
    <citation type="submission" date="2018-03" db="EMBL/GenBank/DDBJ databases">
        <title>Genome sequence of the symbiotic type strain Mesorhizobium helmanticense CSLC115NT isolated from Lotus corniculatus nodules.</title>
        <authorList>
            <person name="Sannazzaro A.I."/>
            <person name="Torres Tejerizo G.A."/>
            <person name="Dip D."/>
            <person name="Caballero M."/>
            <person name="Pistorio M."/>
            <person name="Estrella M.J."/>
        </authorList>
    </citation>
    <scope>NUCLEOTIDE SEQUENCE [LARGE SCALE GENOMIC DNA]</scope>
    <source>
        <strain evidence="1 2">CSLC115N</strain>
    </source>
</reference>
<accession>A0A2T4IX08</accession>
<dbReference type="OrthoDB" id="7066376at2"/>
<gene>
    <name evidence="1" type="ORF">C9427_11405</name>
</gene>
<evidence type="ECO:0000313" key="1">
    <source>
        <dbReference type="EMBL" id="PTE10152.1"/>
    </source>
</evidence>
<dbReference type="RefSeq" id="WP_107649283.1">
    <property type="nucleotide sequence ID" value="NZ_PZJX01000025.1"/>
</dbReference>